<dbReference type="PANTHER" id="PTHR44757">
    <property type="entry name" value="DIGUANYLATE CYCLASE DGCP"/>
    <property type="match status" value="1"/>
</dbReference>
<dbReference type="CDD" id="cd01948">
    <property type="entry name" value="EAL"/>
    <property type="match status" value="1"/>
</dbReference>
<dbReference type="InterPro" id="IPR029787">
    <property type="entry name" value="Nucleotide_cyclase"/>
</dbReference>
<dbReference type="CDD" id="cd01949">
    <property type="entry name" value="GGDEF"/>
    <property type="match status" value="1"/>
</dbReference>
<name>A0A1G7MEA7_9PSEU</name>
<dbReference type="SMART" id="SM00267">
    <property type="entry name" value="GGDEF"/>
    <property type="match status" value="1"/>
</dbReference>
<accession>A0A1G7MEA7</accession>
<evidence type="ECO:0000259" key="1">
    <source>
        <dbReference type="PROSITE" id="PS50112"/>
    </source>
</evidence>
<dbReference type="InterPro" id="IPR035919">
    <property type="entry name" value="EAL_sf"/>
</dbReference>
<dbReference type="Gene3D" id="3.30.70.270">
    <property type="match status" value="1"/>
</dbReference>
<dbReference type="Gene3D" id="3.30.450.20">
    <property type="entry name" value="PAS domain"/>
    <property type="match status" value="1"/>
</dbReference>
<dbReference type="NCBIfam" id="TIGR00229">
    <property type="entry name" value="sensory_box"/>
    <property type="match status" value="1"/>
</dbReference>
<feature type="domain" description="PAS" evidence="1">
    <location>
        <begin position="173"/>
        <end position="243"/>
    </location>
</feature>
<dbReference type="InterPro" id="IPR001610">
    <property type="entry name" value="PAC"/>
</dbReference>
<evidence type="ECO:0000259" key="2">
    <source>
        <dbReference type="PROSITE" id="PS50113"/>
    </source>
</evidence>
<dbReference type="PROSITE" id="PS50112">
    <property type="entry name" value="PAS"/>
    <property type="match status" value="1"/>
</dbReference>
<dbReference type="CDD" id="cd00130">
    <property type="entry name" value="PAS"/>
    <property type="match status" value="1"/>
</dbReference>
<dbReference type="InterPro" id="IPR001633">
    <property type="entry name" value="EAL_dom"/>
</dbReference>
<dbReference type="InterPro" id="IPR000700">
    <property type="entry name" value="PAS-assoc_C"/>
</dbReference>
<dbReference type="SMART" id="SM00091">
    <property type="entry name" value="PAS"/>
    <property type="match status" value="1"/>
</dbReference>
<dbReference type="SMART" id="SM00052">
    <property type="entry name" value="EAL"/>
    <property type="match status" value="1"/>
</dbReference>
<feature type="domain" description="PAC" evidence="2">
    <location>
        <begin position="247"/>
        <end position="299"/>
    </location>
</feature>
<dbReference type="InterPro" id="IPR052155">
    <property type="entry name" value="Biofilm_reg_signaling"/>
</dbReference>
<dbReference type="InterPro" id="IPR043128">
    <property type="entry name" value="Rev_trsase/Diguanyl_cyclase"/>
</dbReference>
<dbReference type="NCBIfam" id="TIGR00254">
    <property type="entry name" value="GGDEF"/>
    <property type="match status" value="1"/>
</dbReference>
<proteinExistence type="predicted"/>
<dbReference type="Pfam" id="PF13426">
    <property type="entry name" value="PAS_9"/>
    <property type="match status" value="1"/>
</dbReference>
<dbReference type="SMART" id="SM00086">
    <property type="entry name" value="PAC"/>
    <property type="match status" value="1"/>
</dbReference>
<dbReference type="SUPFAM" id="SSF141868">
    <property type="entry name" value="EAL domain-like"/>
    <property type="match status" value="1"/>
</dbReference>
<reference evidence="6" key="1">
    <citation type="submission" date="2016-10" db="EMBL/GenBank/DDBJ databases">
        <authorList>
            <person name="Varghese N."/>
            <person name="Submissions S."/>
        </authorList>
    </citation>
    <scope>NUCLEOTIDE SEQUENCE [LARGE SCALE GENOMIC DNA]</scope>
    <source>
        <strain evidence="6">CGMCC 4.3506</strain>
    </source>
</reference>
<dbReference type="InterPro" id="IPR000160">
    <property type="entry name" value="GGDEF_dom"/>
</dbReference>
<dbReference type="SUPFAM" id="SSF55073">
    <property type="entry name" value="Nucleotide cyclase"/>
    <property type="match status" value="1"/>
</dbReference>
<feature type="domain" description="EAL" evidence="3">
    <location>
        <begin position="473"/>
        <end position="732"/>
    </location>
</feature>
<feature type="domain" description="GGDEF" evidence="4">
    <location>
        <begin position="330"/>
        <end position="464"/>
    </location>
</feature>
<dbReference type="PROSITE" id="PS50883">
    <property type="entry name" value="EAL"/>
    <property type="match status" value="1"/>
</dbReference>
<dbReference type="AlphaFoldDB" id="A0A1G7MEA7"/>
<evidence type="ECO:0000259" key="4">
    <source>
        <dbReference type="PROSITE" id="PS50887"/>
    </source>
</evidence>
<protein>
    <submittedName>
        <fullName evidence="5">PAS domain S-box-containing protein/diguanylate cyclase (GGDEF) domain-containing protein</fullName>
    </submittedName>
</protein>
<dbReference type="Gene3D" id="3.20.20.450">
    <property type="entry name" value="EAL domain"/>
    <property type="match status" value="1"/>
</dbReference>
<dbReference type="InterPro" id="IPR000014">
    <property type="entry name" value="PAS"/>
</dbReference>
<dbReference type="EMBL" id="FNCC01000002">
    <property type="protein sequence ID" value="SDF59459.1"/>
    <property type="molecule type" value="Genomic_DNA"/>
</dbReference>
<evidence type="ECO:0000259" key="3">
    <source>
        <dbReference type="PROSITE" id="PS50883"/>
    </source>
</evidence>
<evidence type="ECO:0000313" key="6">
    <source>
        <dbReference type="Proteomes" id="UP000199623"/>
    </source>
</evidence>
<dbReference type="PROSITE" id="PS50113">
    <property type="entry name" value="PAC"/>
    <property type="match status" value="1"/>
</dbReference>
<evidence type="ECO:0000313" key="5">
    <source>
        <dbReference type="EMBL" id="SDF59459.1"/>
    </source>
</evidence>
<dbReference type="STRING" id="200378.SAMN05216553_102221"/>
<dbReference type="PROSITE" id="PS50887">
    <property type="entry name" value="GGDEF"/>
    <property type="match status" value="1"/>
</dbReference>
<sequence>MLRVRGVRAEQMTGRVDRRVGEGRPTPDPAVLAGAEAFARSWATAVIGSSYVPMTRAEVAQHLQDLTELLVEALFATPFRTAPGYEIGSRLVDAHFTGTDTLGRTIQLLGDGLLVELGFPDDEKLRSRLAALQGSLSAGYARALRERTLAEQEAIRAAVLDARDQAEAMLRASEARFRAMFTEAAIGIGIADVDGRILDANQALQDMLGFSVEEMRQYNMRDLMHPEDAGSVWRLYDQLITGECDHYRAEKRFHRADGEQVWTHLTLSLVRDDHGDPQYQVAMIEDVTDRHLLQNRLRYQALHDPLTGLPNRALFLERLGRVFNNRGKHLRAGLCYLDLDGFKVINDSLGHDTGDQLLVEVGRRLDHSVSGEGKLVARMGGDEFVILVEGSSGEQDIVDVAARVLTELEAPIRIAGHELSVSASIGIVERQLSGTTSADLMRDADITLYWAKADGKARWAMYDPERNAKEVARFTLSATMPRALERGEFYVEYQPLVRLQDSRVAGVEALVRWQHPEFGRLAPDRFIELAEETGLIVSLGRWVLRKACEEARRWLEEFGDAAPFVSVNLAVRQSRDPELVRDVKRILDECALPPHHLQLELTESAIMGTADEPLEALRALCDMGVRIAIDDFGTGYSNLAYLKHLPVHELKIAGSFMEGLRAENEEDPVDSQIVATLVQLAHALSLGVTAEGVETPAQAARLRRLGCDTGQGWFFARPGPPENIDSLLRGDL</sequence>
<dbReference type="PANTHER" id="PTHR44757:SF2">
    <property type="entry name" value="BIOFILM ARCHITECTURE MAINTENANCE PROTEIN MBAA"/>
    <property type="match status" value="1"/>
</dbReference>
<organism evidence="5 6">
    <name type="scientific">Lentzea fradiae</name>
    <dbReference type="NCBI Taxonomy" id="200378"/>
    <lineage>
        <taxon>Bacteria</taxon>
        <taxon>Bacillati</taxon>
        <taxon>Actinomycetota</taxon>
        <taxon>Actinomycetes</taxon>
        <taxon>Pseudonocardiales</taxon>
        <taxon>Pseudonocardiaceae</taxon>
        <taxon>Lentzea</taxon>
    </lineage>
</organism>
<dbReference type="Proteomes" id="UP000199623">
    <property type="component" value="Unassembled WGS sequence"/>
</dbReference>
<dbReference type="Pfam" id="PF00990">
    <property type="entry name" value="GGDEF"/>
    <property type="match status" value="1"/>
</dbReference>
<gene>
    <name evidence="5" type="ORF">SAMN05216553_102221</name>
</gene>
<dbReference type="Pfam" id="PF00563">
    <property type="entry name" value="EAL"/>
    <property type="match status" value="1"/>
</dbReference>
<dbReference type="InterPro" id="IPR035965">
    <property type="entry name" value="PAS-like_dom_sf"/>
</dbReference>
<dbReference type="SUPFAM" id="SSF55785">
    <property type="entry name" value="PYP-like sensor domain (PAS domain)"/>
    <property type="match status" value="1"/>
</dbReference>
<keyword evidence="6" id="KW-1185">Reference proteome</keyword>